<keyword evidence="4 10" id="KW-0067">ATP-binding</keyword>
<keyword evidence="11" id="KW-1185">Reference proteome</keyword>
<gene>
    <name evidence="10" type="ORF">BIY37_06480</name>
</gene>
<reference evidence="10 11" key="1">
    <citation type="journal article" date="2016" name="Genome Announc.">
        <title>Draft Genome Sequence of the Anaerobic Ammonium-Oxidizing Bacterium 'Candidatus Brocadia sp. 40'.</title>
        <authorList>
            <person name="Ali M."/>
            <person name="Haroon M.F."/>
            <person name="Narita Y."/>
            <person name="Zhang L."/>
            <person name="Rangel Shaw D."/>
            <person name="Okabe S."/>
            <person name="Saikaly P.E."/>
        </authorList>
    </citation>
    <scope>NUCLEOTIDE SEQUENCE [LARGE SCALE GENOMIC DNA]</scope>
    <source>
        <strain evidence="10 11">40</strain>
    </source>
</reference>
<dbReference type="InterPro" id="IPR011527">
    <property type="entry name" value="ABC1_TM_dom"/>
</dbReference>
<evidence type="ECO:0000256" key="1">
    <source>
        <dbReference type="ARBA" id="ARBA00004651"/>
    </source>
</evidence>
<sequence>MIATFCGLLKYNIPLIFPWIFKDVIDHLLSPSSYDVIKLHYTMLAMIGLYMFWAVVTYFRSYYADQAGQRLVFDLRNELYIHLQRMSLSFYEKRQVGSIASRLLGDIAVAQNFIGAAFTNTVMDASSLFLIIFLLFRMNWKLALVSLSIFPFYVVLNKHFKSQIKKTSKLAHQKMEEISGNIHEKLGGISIIQSYTREKAEEKHFFQDNLEYLFYQLRHIQHHAMAQSVVGFLTSIAPVLVVWFGAMLVIYGHLTVGELTAFYAYLGMFYNPLNRLTELNIVLANSQSAMERIFEVFNTSPEIVDRSTAMEIGAVKGDVKFVNVHFAYEMSKTALKDINLQIPAGCTVALVGPSGAGKSTFVKLIPRFYDVTGGEITIDGRDIRDIKLRCLRGHIATVPQEPILFSGTVYENILFGKSNVNEEDIRAATISANAHDFICKLPKGYQTEIGEGGLRLSGGQRQRIALARAFLKDAPILILDEATSSLDSKSENLIQEALKRLMKGRTTIIIAHRLSTIQSADMIVVFDNGEIVETGKHQELLQHPYGHYRQLFDEQFHKKYAMNN</sequence>
<organism evidence="10 11">
    <name type="scientific">Candidatus Brocadia sapporoensis</name>
    <dbReference type="NCBI Taxonomy" id="392547"/>
    <lineage>
        <taxon>Bacteria</taxon>
        <taxon>Pseudomonadati</taxon>
        <taxon>Planctomycetota</taxon>
        <taxon>Candidatus Brocadiia</taxon>
        <taxon>Candidatus Brocadiales</taxon>
        <taxon>Candidatus Brocadiaceae</taxon>
        <taxon>Candidatus Brocadia</taxon>
    </lineage>
</organism>
<dbReference type="AlphaFoldDB" id="A0A1V6M0A9"/>
<dbReference type="Pfam" id="PF00005">
    <property type="entry name" value="ABC_tran"/>
    <property type="match status" value="1"/>
</dbReference>
<evidence type="ECO:0000256" key="7">
    <source>
        <dbReference type="SAM" id="Phobius"/>
    </source>
</evidence>
<proteinExistence type="predicted"/>
<dbReference type="PANTHER" id="PTHR43394:SF1">
    <property type="entry name" value="ATP-BINDING CASSETTE SUB-FAMILY B MEMBER 10, MITOCHONDRIAL"/>
    <property type="match status" value="1"/>
</dbReference>
<dbReference type="CDD" id="cd07346">
    <property type="entry name" value="ABC_6TM_exporters"/>
    <property type="match status" value="1"/>
</dbReference>
<keyword evidence="3" id="KW-0547">Nucleotide-binding</keyword>
<dbReference type="InterPro" id="IPR003593">
    <property type="entry name" value="AAA+_ATPase"/>
</dbReference>
<dbReference type="InterPro" id="IPR003439">
    <property type="entry name" value="ABC_transporter-like_ATP-bd"/>
</dbReference>
<feature type="domain" description="ABC transporter" evidence="8">
    <location>
        <begin position="319"/>
        <end position="553"/>
    </location>
</feature>
<feature type="transmembrane region" description="Helical" evidence="7">
    <location>
        <begin position="129"/>
        <end position="156"/>
    </location>
</feature>
<dbReference type="SUPFAM" id="SSF52540">
    <property type="entry name" value="P-loop containing nucleoside triphosphate hydrolases"/>
    <property type="match status" value="1"/>
</dbReference>
<dbReference type="Pfam" id="PF00664">
    <property type="entry name" value="ABC_membrane"/>
    <property type="match status" value="1"/>
</dbReference>
<feature type="transmembrane region" description="Helical" evidence="7">
    <location>
        <begin position="39"/>
        <end position="59"/>
    </location>
</feature>
<dbReference type="InterPro" id="IPR036640">
    <property type="entry name" value="ABC1_TM_sf"/>
</dbReference>
<evidence type="ECO:0000313" key="11">
    <source>
        <dbReference type="Proteomes" id="UP000242219"/>
    </source>
</evidence>
<dbReference type="PROSITE" id="PS00211">
    <property type="entry name" value="ABC_TRANSPORTER_1"/>
    <property type="match status" value="1"/>
</dbReference>
<evidence type="ECO:0000259" key="8">
    <source>
        <dbReference type="PROSITE" id="PS50893"/>
    </source>
</evidence>
<dbReference type="SMART" id="SM00382">
    <property type="entry name" value="AAA"/>
    <property type="match status" value="1"/>
</dbReference>
<dbReference type="InterPro" id="IPR027417">
    <property type="entry name" value="P-loop_NTPase"/>
</dbReference>
<dbReference type="GO" id="GO:0015421">
    <property type="term" value="F:ABC-type oligopeptide transporter activity"/>
    <property type="evidence" value="ECO:0007669"/>
    <property type="project" value="TreeGrafter"/>
</dbReference>
<accession>A0A1V6M0A9</accession>
<protein>
    <submittedName>
        <fullName evidence="10">ABC transporter ATP-binding protein</fullName>
    </submittedName>
</protein>
<dbReference type="GO" id="GO:0005524">
    <property type="term" value="F:ATP binding"/>
    <property type="evidence" value="ECO:0007669"/>
    <property type="project" value="UniProtKB-KW"/>
</dbReference>
<comment type="caution">
    <text evidence="10">The sequence shown here is derived from an EMBL/GenBank/DDBJ whole genome shotgun (WGS) entry which is preliminary data.</text>
</comment>
<dbReference type="PANTHER" id="PTHR43394">
    <property type="entry name" value="ATP-DEPENDENT PERMEASE MDL1, MITOCHONDRIAL"/>
    <property type="match status" value="1"/>
</dbReference>
<dbReference type="SUPFAM" id="SSF90123">
    <property type="entry name" value="ABC transporter transmembrane region"/>
    <property type="match status" value="1"/>
</dbReference>
<evidence type="ECO:0000313" key="10">
    <source>
        <dbReference type="EMBL" id="OQD45841.1"/>
    </source>
</evidence>
<comment type="subcellular location">
    <subcellularLocation>
        <location evidence="1">Cell membrane</location>
        <topology evidence="1">Multi-pass membrane protein</topology>
    </subcellularLocation>
</comment>
<dbReference type="InterPro" id="IPR039421">
    <property type="entry name" value="Type_1_exporter"/>
</dbReference>
<keyword evidence="6 7" id="KW-0472">Membrane</keyword>
<name>A0A1V6M0A9_9BACT</name>
<dbReference type="EMBL" id="MJUW02000073">
    <property type="protein sequence ID" value="OQD45841.1"/>
    <property type="molecule type" value="Genomic_DNA"/>
</dbReference>
<dbReference type="PROSITE" id="PS50893">
    <property type="entry name" value="ABC_TRANSPORTER_2"/>
    <property type="match status" value="1"/>
</dbReference>
<dbReference type="InterPro" id="IPR017871">
    <property type="entry name" value="ABC_transporter-like_CS"/>
</dbReference>
<evidence type="ECO:0000256" key="6">
    <source>
        <dbReference type="ARBA" id="ARBA00023136"/>
    </source>
</evidence>
<keyword evidence="5 7" id="KW-1133">Transmembrane helix</keyword>
<dbReference type="GO" id="GO:0016887">
    <property type="term" value="F:ATP hydrolysis activity"/>
    <property type="evidence" value="ECO:0007669"/>
    <property type="project" value="InterPro"/>
</dbReference>
<dbReference type="Gene3D" id="1.20.1560.10">
    <property type="entry name" value="ABC transporter type 1, transmembrane domain"/>
    <property type="match status" value="1"/>
</dbReference>
<evidence type="ECO:0000259" key="9">
    <source>
        <dbReference type="PROSITE" id="PS50929"/>
    </source>
</evidence>
<dbReference type="GO" id="GO:0005886">
    <property type="term" value="C:plasma membrane"/>
    <property type="evidence" value="ECO:0007669"/>
    <property type="project" value="UniProtKB-SubCell"/>
</dbReference>
<dbReference type="FunFam" id="3.40.50.300:FF:000218">
    <property type="entry name" value="Multidrug ABC transporter ATP-binding protein"/>
    <property type="match status" value="1"/>
</dbReference>
<evidence type="ECO:0000256" key="4">
    <source>
        <dbReference type="ARBA" id="ARBA00022840"/>
    </source>
</evidence>
<evidence type="ECO:0000256" key="2">
    <source>
        <dbReference type="ARBA" id="ARBA00022692"/>
    </source>
</evidence>
<evidence type="ECO:0000256" key="3">
    <source>
        <dbReference type="ARBA" id="ARBA00022741"/>
    </source>
</evidence>
<evidence type="ECO:0000256" key="5">
    <source>
        <dbReference type="ARBA" id="ARBA00022989"/>
    </source>
</evidence>
<dbReference type="PROSITE" id="PS50929">
    <property type="entry name" value="ABC_TM1F"/>
    <property type="match status" value="1"/>
</dbReference>
<dbReference type="Gene3D" id="3.40.50.300">
    <property type="entry name" value="P-loop containing nucleotide triphosphate hydrolases"/>
    <property type="match status" value="1"/>
</dbReference>
<keyword evidence="2 7" id="KW-0812">Transmembrane</keyword>
<dbReference type="Proteomes" id="UP000242219">
    <property type="component" value="Unassembled WGS sequence"/>
</dbReference>
<feature type="transmembrane region" description="Helical" evidence="7">
    <location>
        <begin position="224"/>
        <end position="244"/>
    </location>
</feature>
<feature type="domain" description="ABC transmembrane type-1" evidence="9">
    <location>
        <begin position="1"/>
        <end position="285"/>
    </location>
</feature>